<dbReference type="CDD" id="cd05269">
    <property type="entry name" value="TMR_SDR_a"/>
    <property type="match status" value="1"/>
</dbReference>
<sequence length="286" mass="30856">MILITGATGTTGREVAKQLATTGTKTRIMVRDRSKAGDIANPNVEIVTGDFDQPETLNTALQGIEKAFLLPANTLNQVEQERNFIEAAKRAGVKHIVKYSARGADLNAAANITRWHGQTEKLLEESSIAYTHLRPIFFMQNLLGFAQSIAADGTFALPLGSAKVAITDVRDIAAVAVAALTEPGHEGKIYLPTGPEALSMDEIAEKLSTAIGRPVRYINVESEAFKQGLIDLRLPEWYADDLVKLNAYNASPEGAVVTDVVATVAQKQPITFDQFAKDYAVAFKAA</sequence>
<name>A0AB37UB96_9CYAN</name>
<dbReference type="PANTHER" id="PTHR43162">
    <property type="match status" value="1"/>
</dbReference>
<dbReference type="InterPro" id="IPR051604">
    <property type="entry name" value="Ergot_Alk_Oxidoreductase"/>
</dbReference>
<dbReference type="RefSeq" id="WP_106167175.1">
    <property type="nucleotide sequence ID" value="NZ_JAVKZF010000001.1"/>
</dbReference>
<organism evidence="2 3">
    <name type="scientific">Chroococcidiopsis cubana SAG 39.79</name>
    <dbReference type="NCBI Taxonomy" id="388085"/>
    <lineage>
        <taxon>Bacteria</taxon>
        <taxon>Bacillati</taxon>
        <taxon>Cyanobacteriota</taxon>
        <taxon>Cyanophyceae</taxon>
        <taxon>Chroococcidiopsidales</taxon>
        <taxon>Chroococcidiopsidaceae</taxon>
        <taxon>Chroococcidiopsis</taxon>
    </lineage>
</organism>
<keyword evidence="3" id="KW-1185">Reference proteome</keyword>
<evidence type="ECO:0000313" key="3">
    <source>
        <dbReference type="Proteomes" id="UP000282574"/>
    </source>
</evidence>
<comment type="caution">
    <text evidence="2">The sequence shown here is derived from an EMBL/GenBank/DDBJ whole genome shotgun (WGS) entry which is preliminary data.</text>
</comment>
<protein>
    <submittedName>
        <fullName evidence="2">NAD(P)-dependent oxidoreductase</fullName>
    </submittedName>
</protein>
<evidence type="ECO:0000259" key="1">
    <source>
        <dbReference type="Pfam" id="PF05368"/>
    </source>
</evidence>
<proteinExistence type="predicted"/>
<dbReference type="InterPro" id="IPR008030">
    <property type="entry name" value="NmrA-like"/>
</dbReference>
<dbReference type="InterPro" id="IPR036291">
    <property type="entry name" value="NAD(P)-bd_dom_sf"/>
</dbReference>
<feature type="domain" description="NmrA-like" evidence="1">
    <location>
        <begin position="2"/>
        <end position="251"/>
    </location>
</feature>
<dbReference type="SUPFAM" id="SSF51735">
    <property type="entry name" value="NAD(P)-binding Rossmann-fold domains"/>
    <property type="match status" value="1"/>
</dbReference>
<dbReference type="Gene3D" id="3.40.50.720">
    <property type="entry name" value="NAD(P)-binding Rossmann-like Domain"/>
    <property type="match status" value="1"/>
</dbReference>
<dbReference type="Proteomes" id="UP000282574">
    <property type="component" value="Unassembled WGS sequence"/>
</dbReference>
<reference evidence="2 3" key="1">
    <citation type="journal article" date="2019" name="Genome Biol. Evol.">
        <title>Day and night: Metabolic profiles and evolutionary relationships of six axenic non-marine cyanobacteria.</title>
        <authorList>
            <person name="Will S.E."/>
            <person name="Henke P."/>
            <person name="Boedeker C."/>
            <person name="Huang S."/>
            <person name="Brinkmann H."/>
            <person name="Rohde M."/>
            <person name="Jarek M."/>
            <person name="Friedl T."/>
            <person name="Seufert S."/>
            <person name="Schumacher M."/>
            <person name="Overmann J."/>
            <person name="Neumann-Schaal M."/>
            <person name="Petersen J."/>
        </authorList>
    </citation>
    <scope>NUCLEOTIDE SEQUENCE [LARGE SCALE GENOMIC DNA]</scope>
    <source>
        <strain evidence="2 3">SAG 39.79</strain>
    </source>
</reference>
<dbReference type="Gene3D" id="3.90.25.10">
    <property type="entry name" value="UDP-galactose 4-epimerase, domain 1"/>
    <property type="match status" value="1"/>
</dbReference>
<dbReference type="Pfam" id="PF05368">
    <property type="entry name" value="NmrA"/>
    <property type="match status" value="1"/>
</dbReference>
<evidence type="ECO:0000313" key="2">
    <source>
        <dbReference type="EMBL" id="RUT04156.1"/>
    </source>
</evidence>
<gene>
    <name evidence="2" type="ORF">DSM107010_58760</name>
</gene>
<dbReference type="EMBL" id="RSCK01000090">
    <property type="protein sequence ID" value="RUT04156.1"/>
    <property type="molecule type" value="Genomic_DNA"/>
</dbReference>
<dbReference type="AlphaFoldDB" id="A0AB37UB96"/>
<accession>A0AB37UB96</accession>
<dbReference type="PANTHER" id="PTHR43162:SF1">
    <property type="entry name" value="PRESTALK A DIFFERENTIATION PROTEIN A"/>
    <property type="match status" value="1"/>
</dbReference>